<sequence length="59" mass="6900">MELIMVLLAVAGLFIWNRAEASADIRALDSKIDSLQKMVYDEMKDFHNRLCDLEEERNK</sequence>
<protein>
    <submittedName>
        <fullName evidence="1">Uncharacterized protein</fullName>
    </submittedName>
</protein>
<proteinExistence type="predicted"/>
<reference evidence="1" key="1">
    <citation type="submission" date="2020-04" db="EMBL/GenBank/DDBJ databases">
        <authorList>
            <person name="Chiriac C."/>
            <person name="Salcher M."/>
            <person name="Ghai R."/>
            <person name="Kavagutti S V."/>
        </authorList>
    </citation>
    <scope>NUCLEOTIDE SEQUENCE</scope>
</reference>
<evidence type="ECO:0000313" key="1">
    <source>
        <dbReference type="EMBL" id="CAB4126386.1"/>
    </source>
</evidence>
<name>A0A6J5KZK1_9CAUD</name>
<organism evidence="1">
    <name type="scientific">uncultured Caudovirales phage</name>
    <dbReference type="NCBI Taxonomy" id="2100421"/>
    <lineage>
        <taxon>Viruses</taxon>
        <taxon>Duplodnaviria</taxon>
        <taxon>Heunggongvirae</taxon>
        <taxon>Uroviricota</taxon>
        <taxon>Caudoviricetes</taxon>
        <taxon>Peduoviridae</taxon>
        <taxon>Maltschvirus</taxon>
        <taxon>Maltschvirus maltsch</taxon>
    </lineage>
</organism>
<accession>A0A6J5KZK1</accession>
<gene>
    <name evidence="1" type="ORF">UFOVP88_36</name>
</gene>
<dbReference type="EMBL" id="LR796195">
    <property type="protein sequence ID" value="CAB4126386.1"/>
    <property type="molecule type" value="Genomic_DNA"/>
</dbReference>